<reference evidence="1" key="1">
    <citation type="submission" date="2021-06" db="EMBL/GenBank/DDBJ databases">
        <authorList>
            <person name="Kallberg Y."/>
            <person name="Tangrot J."/>
            <person name="Rosling A."/>
        </authorList>
    </citation>
    <scope>NUCLEOTIDE SEQUENCE</scope>
    <source>
        <strain evidence="1">MA461A</strain>
    </source>
</reference>
<keyword evidence="2" id="KW-1185">Reference proteome</keyword>
<proteinExistence type="predicted"/>
<evidence type="ECO:0000313" key="2">
    <source>
        <dbReference type="Proteomes" id="UP000789920"/>
    </source>
</evidence>
<sequence length="321" mass="35208">MQPYLNLLSFVKVNKSLSELNSTFEKLLILVKKCGATNFTLSNEYKVNNIVISLSHTDDGRNRAFVDYANKLNPIIVYSDNSKKPKKPKIEMTNNSSILKSRQIEHLVLGGDGIHNIGFTSVCSAGFWVRTTNGSTYLASAGHCASNGPFNPDEFVDFYHLPWDSEVTDLYIGPMVSHTISGVDRGFILKQNDIRAVPIIRNTDDTEYPELHIIGTVDLDTVGTIVCKSGYFADISRVQCGEIIAINAEITMGGEKYSVVKVTNMGCDGNSGAPVHQYLNELLPNVLLAGMLIGGNNHFCEVVPLNLILTEGIHVITVNNP</sequence>
<accession>A0ACA9P7D9</accession>
<organism evidence="1 2">
    <name type="scientific">Racocetra persica</name>
    <dbReference type="NCBI Taxonomy" id="160502"/>
    <lineage>
        <taxon>Eukaryota</taxon>
        <taxon>Fungi</taxon>
        <taxon>Fungi incertae sedis</taxon>
        <taxon>Mucoromycota</taxon>
        <taxon>Glomeromycotina</taxon>
        <taxon>Glomeromycetes</taxon>
        <taxon>Diversisporales</taxon>
        <taxon>Gigasporaceae</taxon>
        <taxon>Racocetra</taxon>
    </lineage>
</organism>
<protein>
    <submittedName>
        <fullName evidence="1">26340_t:CDS:1</fullName>
    </submittedName>
</protein>
<dbReference type="EMBL" id="CAJVQC010017819">
    <property type="protein sequence ID" value="CAG8688417.1"/>
    <property type="molecule type" value="Genomic_DNA"/>
</dbReference>
<name>A0ACA9P7D9_9GLOM</name>
<dbReference type="Proteomes" id="UP000789920">
    <property type="component" value="Unassembled WGS sequence"/>
</dbReference>
<comment type="caution">
    <text evidence="1">The sequence shown here is derived from an EMBL/GenBank/DDBJ whole genome shotgun (WGS) entry which is preliminary data.</text>
</comment>
<evidence type="ECO:0000313" key="1">
    <source>
        <dbReference type="EMBL" id="CAG8688417.1"/>
    </source>
</evidence>
<gene>
    <name evidence="1" type="ORF">RPERSI_LOCUS9415</name>
</gene>